<dbReference type="InterPro" id="IPR000588">
    <property type="entry name" value="Pept_A3A"/>
</dbReference>
<dbReference type="GO" id="GO:0004190">
    <property type="term" value="F:aspartic-type endopeptidase activity"/>
    <property type="evidence" value="ECO:0007669"/>
    <property type="project" value="InterPro"/>
</dbReference>
<evidence type="ECO:0000259" key="2">
    <source>
        <dbReference type="Pfam" id="PF02160"/>
    </source>
</evidence>
<organism evidence="3 4">
    <name type="scientific">Gossypium stocksii</name>
    <dbReference type="NCBI Taxonomy" id="47602"/>
    <lineage>
        <taxon>Eukaryota</taxon>
        <taxon>Viridiplantae</taxon>
        <taxon>Streptophyta</taxon>
        <taxon>Embryophyta</taxon>
        <taxon>Tracheophyta</taxon>
        <taxon>Spermatophyta</taxon>
        <taxon>Magnoliopsida</taxon>
        <taxon>eudicotyledons</taxon>
        <taxon>Gunneridae</taxon>
        <taxon>Pentapetalae</taxon>
        <taxon>rosids</taxon>
        <taxon>malvids</taxon>
        <taxon>Malvales</taxon>
        <taxon>Malvaceae</taxon>
        <taxon>Malvoideae</taxon>
        <taxon>Gossypium</taxon>
    </lineage>
</organism>
<dbReference type="OrthoDB" id="1364490at2759"/>
<evidence type="ECO:0000313" key="3">
    <source>
        <dbReference type="EMBL" id="KAH1107296.1"/>
    </source>
</evidence>
<feature type="compositionally biased region" description="Acidic residues" evidence="1">
    <location>
        <begin position="233"/>
        <end position="254"/>
    </location>
</feature>
<feature type="region of interest" description="Disordered" evidence="1">
    <location>
        <begin position="116"/>
        <end position="138"/>
    </location>
</feature>
<sequence>MEEMDCLYKDKTCNHTMHIEPKNENNISALSKGINSLVDITSVYFNKLYNKVNNIESKVDNMSKVTELDLNNESKELLSDINNKLDNVLTNKSEEQEMDLGPLYYGNSNVILALSEEDQTSSDESDTNNNIKKEKQKREYSKQQKYDFQCYKELIEHWKDKFSTTNDRYERIEYLKLIEELYEKHKGLFKIFNYHYMLNNNITNSSSSSNDDTKSEDNNSIISEEINATSYNSDEENTSTEENIEIPEPMDTDNTDPYIPKPKQKDKKDPKNFKREDILILNHKHDILNKNSRNTRIKKTKNAIIIQQMKLGKKDIISFSNFQPKKYYTYIEVTFQFREYKTYSLHDLLDTGATTSSCRKNAIPLEKWELMNNPIMAAGVDGHNNQLEEIPKTEQQDIKLGNLIGEEKDFSEEMIEKITKNHISKEEIYKISKFKIWSQRHIEKISSNTVAKDTKGGLTEIPLFTKEKIKRIKKKYPQVRYIHLGIIMITIRALFRRGHDVPIIAVLLDKRFENLIKALIGGIQSNLYNGVIGFKVKPNYFISITDPLIEECLCLRIQTKNSDIKDLAEDLAISWTAINEYTNTAEVEIKEVNNKIIELFEPNKITTEIQPKLLHLKDLSIPKDWIIGDINNASTSKPVSTIEYMASVYKSYFKNNLLTNTDDNLVLPSTSQIEEEEENKSTTSFTPIGATTSSCKLNAIPREYWKPVKRPIKARNIPIYINNVKLVIPKILCFSEMKGDILLGLMDRGKKPLMGEWNTVHKKPNKGKLTKSNQGFVPMPTQVPFYPNQGYYVPYPMVRSPIGSQFSLTPNSVSQSQWSQDPNSGFQASSTEVIQGAENFLSQQSLSEINDFYNPGLPLEYYNFINKIWKTHILEQRANFRRALTNFSQFLVEKTTKDFPAIVKSRLASFPNMDFYYYFHIEISSLIGIAEHEKFYQPYQIWIIKMMFGGTNLSSVNEDKDHLSKTIDIRILANNTERPDHERDEESVQLLKKIAEMEIDDYPLTMEIKDMWESWNSPAISPDSLHLDEIEEMNLTNIQEG</sequence>
<feature type="domain" description="Peptidase A3A" evidence="2">
    <location>
        <begin position="329"/>
        <end position="390"/>
    </location>
</feature>
<accession>A0A9D4ADB5</accession>
<dbReference type="EMBL" id="JAIQCV010000004">
    <property type="protein sequence ID" value="KAH1107296.1"/>
    <property type="molecule type" value="Genomic_DNA"/>
</dbReference>
<feature type="compositionally biased region" description="Acidic residues" evidence="1">
    <location>
        <begin position="116"/>
        <end position="126"/>
    </location>
</feature>
<dbReference type="PANTHER" id="PTHR47599">
    <property type="entry name" value="CELL-TO-CELL MOVEMENT PROTEIN"/>
    <property type="match status" value="1"/>
</dbReference>
<dbReference type="Pfam" id="PF01107">
    <property type="entry name" value="MP"/>
    <property type="match status" value="1"/>
</dbReference>
<dbReference type="Pfam" id="PF02160">
    <property type="entry name" value="Peptidase_A3"/>
    <property type="match status" value="1"/>
</dbReference>
<dbReference type="AlphaFoldDB" id="A0A9D4ADB5"/>
<dbReference type="PANTHER" id="PTHR47599:SF4">
    <property type="entry name" value="POLYPROTEIN"/>
    <property type="match status" value="1"/>
</dbReference>
<name>A0A9D4ADB5_9ROSI</name>
<evidence type="ECO:0000256" key="1">
    <source>
        <dbReference type="SAM" id="MobiDB-lite"/>
    </source>
</evidence>
<proteinExistence type="predicted"/>
<dbReference type="InterPro" id="IPR051596">
    <property type="entry name" value="Caulimoviridae_Movement"/>
</dbReference>
<dbReference type="GO" id="GO:0006508">
    <property type="term" value="P:proteolysis"/>
    <property type="evidence" value="ECO:0007669"/>
    <property type="project" value="InterPro"/>
</dbReference>
<comment type="caution">
    <text evidence="3">The sequence shown here is derived from an EMBL/GenBank/DDBJ whole genome shotgun (WGS) entry which is preliminary data.</text>
</comment>
<dbReference type="Proteomes" id="UP000828251">
    <property type="component" value="Unassembled WGS sequence"/>
</dbReference>
<reference evidence="3 4" key="1">
    <citation type="journal article" date="2021" name="Plant Biotechnol. J.">
        <title>Multi-omics assisted identification of the key and species-specific regulatory components of drought-tolerant mechanisms in Gossypium stocksii.</title>
        <authorList>
            <person name="Yu D."/>
            <person name="Ke L."/>
            <person name="Zhang D."/>
            <person name="Wu Y."/>
            <person name="Sun Y."/>
            <person name="Mei J."/>
            <person name="Sun J."/>
            <person name="Sun Y."/>
        </authorList>
    </citation>
    <scope>NUCLEOTIDE SEQUENCE [LARGE SCALE GENOMIC DNA]</scope>
    <source>
        <strain evidence="4">cv. E1</strain>
        <tissue evidence="3">Leaf</tissue>
    </source>
</reference>
<protein>
    <recommendedName>
        <fullName evidence="2">Peptidase A3A domain-containing protein</fullName>
    </recommendedName>
</protein>
<gene>
    <name evidence="3" type="ORF">J1N35_011064</name>
</gene>
<dbReference type="InterPro" id="IPR028919">
    <property type="entry name" value="Viral_movement"/>
</dbReference>
<evidence type="ECO:0000313" key="4">
    <source>
        <dbReference type="Proteomes" id="UP000828251"/>
    </source>
</evidence>
<feature type="region of interest" description="Disordered" evidence="1">
    <location>
        <begin position="224"/>
        <end position="272"/>
    </location>
</feature>
<keyword evidence="4" id="KW-1185">Reference proteome</keyword>